<dbReference type="SMART" id="SM00347">
    <property type="entry name" value="HTH_MARR"/>
    <property type="match status" value="1"/>
</dbReference>
<name>A0A5Q2TFW8_9BACI</name>
<evidence type="ECO:0000256" key="3">
    <source>
        <dbReference type="ARBA" id="ARBA00023163"/>
    </source>
</evidence>
<dbReference type="PRINTS" id="PR00598">
    <property type="entry name" value="HTHMARR"/>
</dbReference>
<keyword evidence="1" id="KW-0805">Transcription regulation</keyword>
<evidence type="ECO:0000256" key="2">
    <source>
        <dbReference type="ARBA" id="ARBA00023125"/>
    </source>
</evidence>
<dbReference type="InterPro" id="IPR036390">
    <property type="entry name" value="WH_DNA-bd_sf"/>
</dbReference>
<dbReference type="Gene3D" id="1.10.10.10">
    <property type="entry name" value="Winged helix-like DNA-binding domain superfamily/Winged helix DNA-binding domain"/>
    <property type="match status" value="1"/>
</dbReference>
<feature type="domain" description="HTH marR-type" evidence="4">
    <location>
        <begin position="16"/>
        <end position="148"/>
    </location>
</feature>
<organism evidence="5 6">
    <name type="scientific">Gracilibacillus salitolerans</name>
    <dbReference type="NCBI Taxonomy" id="2663022"/>
    <lineage>
        <taxon>Bacteria</taxon>
        <taxon>Bacillati</taxon>
        <taxon>Bacillota</taxon>
        <taxon>Bacilli</taxon>
        <taxon>Bacillales</taxon>
        <taxon>Bacillaceae</taxon>
        <taxon>Gracilibacillus</taxon>
    </lineage>
</organism>
<dbReference type="InterPro" id="IPR039422">
    <property type="entry name" value="MarR/SlyA-like"/>
</dbReference>
<evidence type="ECO:0000256" key="1">
    <source>
        <dbReference type="ARBA" id="ARBA00023015"/>
    </source>
</evidence>
<dbReference type="GO" id="GO:0003700">
    <property type="term" value="F:DNA-binding transcription factor activity"/>
    <property type="evidence" value="ECO:0007669"/>
    <property type="project" value="InterPro"/>
</dbReference>
<keyword evidence="3" id="KW-0804">Transcription</keyword>
<dbReference type="PANTHER" id="PTHR33164:SF56">
    <property type="entry name" value="HTH-TYPE TRANSCRIPTIONAL REGULATOR MHQR"/>
    <property type="match status" value="1"/>
</dbReference>
<dbReference type="RefSeq" id="WP_100362071.1">
    <property type="nucleotide sequence ID" value="NZ_CP045915.1"/>
</dbReference>
<dbReference type="Pfam" id="PF01047">
    <property type="entry name" value="MarR"/>
    <property type="match status" value="1"/>
</dbReference>
<dbReference type="KEGG" id="grc:GI584_03145"/>
<dbReference type="GO" id="GO:0006950">
    <property type="term" value="P:response to stress"/>
    <property type="evidence" value="ECO:0007669"/>
    <property type="project" value="TreeGrafter"/>
</dbReference>
<dbReference type="PROSITE" id="PS50995">
    <property type="entry name" value="HTH_MARR_2"/>
    <property type="match status" value="1"/>
</dbReference>
<dbReference type="AlphaFoldDB" id="A0A5Q2TFW8"/>
<dbReference type="SUPFAM" id="SSF46785">
    <property type="entry name" value="Winged helix' DNA-binding domain"/>
    <property type="match status" value="1"/>
</dbReference>
<dbReference type="PANTHER" id="PTHR33164">
    <property type="entry name" value="TRANSCRIPTIONAL REGULATOR, MARR FAMILY"/>
    <property type="match status" value="1"/>
</dbReference>
<evidence type="ECO:0000259" key="4">
    <source>
        <dbReference type="PROSITE" id="PS50995"/>
    </source>
</evidence>
<dbReference type="InterPro" id="IPR036388">
    <property type="entry name" value="WH-like_DNA-bd_sf"/>
</dbReference>
<proteinExistence type="predicted"/>
<dbReference type="Proteomes" id="UP000339690">
    <property type="component" value="Chromosome"/>
</dbReference>
<keyword evidence="2" id="KW-0238">DNA-binding</keyword>
<dbReference type="GO" id="GO:0003677">
    <property type="term" value="F:DNA binding"/>
    <property type="evidence" value="ECO:0007669"/>
    <property type="project" value="UniProtKB-KW"/>
</dbReference>
<reference evidence="5 6" key="1">
    <citation type="submission" date="2019-11" db="EMBL/GenBank/DDBJ databases">
        <title>Gracilibacillus salitolerans sp. nov., a moderate halophile isolated from a saline soil in northwest China.</title>
        <authorList>
            <person name="Gan L."/>
        </authorList>
    </citation>
    <scope>NUCLEOTIDE SEQUENCE [LARGE SCALE GENOMIC DNA]</scope>
    <source>
        <strain evidence="5 6">SCU50</strain>
    </source>
</reference>
<dbReference type="PROSITE" id="PS01117">
    <property type="entry name" value="HTH_MARR_1"/>
    <property type="match status" value="1"/>
</dbReference>
<evidence type="ECO:0000313" key="6">
    <source>
        <dbReference type="Proteomes" id="UP000339690"/>
    </source>
</evidence>
<sequence>MDQKRNEYLKKKQDPSLKLFVVLSKAYRSVADQVAKDIRSHGLNTTDFGVLELLYHQGEQPLQKIGDKILLASGSITYVVDKLEKKELVKRTPCPNDRRITYASITESGQQLLNDIFPEHWKQIEAITAGLNEEEKVEAILLLKKLGMYADSFSEKQ</sequence>
<dbReference type="InterPro" id="IPR023187">
    <property type="entry name" value="Tscrpt_reg_MarR-type_CS"/>
</dbReference>
<dbReference type="EMBL" id="CP045915">
    <property type="protein sequence ID" value="QGH33107.1"/>
    <property type="molecule type" value="Genomic_DNA"/>
</dbReference>
<accession>A0A5Q2TFW8</accession>
<dbReference type="InterPro" id="IPR000835">
    <property type="entry name" value="HTH_MarR-typ"/>
</dbReference>
<gene>
    <name evidence="5" type="ORF">GI584_03145</name>
</gene>
<keyword evidence="6" id="KW-1185">Reference proteome</keyword>
<evidence type="ECO:0000313" key="5">
    <source>
        <dbReference type="EMBL" id="QGH33107.1"/>
    </source>
</evidence>
<protein>
    <submittedName>
        <fullName evidence="5">MarR family transcriptional regulator</fullName>
    </submittedName>
</protein>